<evidence type="ECO:0000313" key="2">
    <source>
        <dbReference type="EMBL" id="ADY51680.1"/>
    </source>
</evidence>
<dbReference type="Pfam" id="PF02589">
    <property type="entry name" value="LUD_dom"/>
    <property type="match status" value="1"/>
</dbReference>
<dbReference type="OrthoDB" id="9794157at2"/>
<dbReference type="PANTHER" id="PTHR43682">
    <property type="entry name" value="LACTATE UTILIZATION PROTEIN C"/>
    <property type="match status" value="1"/>
</dbReference>
<dbReference type="eggNOG" id="COG1556">
    <property type="taxonomic scope" value="Bacteria"/>
</dbReference>
<reference evidence="2 3" key="1">
    <citation type="journal article" date="2011" name="Stand. Genomic Sci.">
        <title>Complete genome sequence of the gliding, heparinolytic Pedobacter saltans type strain (113).</title>
        <authorList>
            <person name="Liolios K."/>
            <person name="Sikorski J."/>
            <person name="Lu M."/>
            <person name="Nolan M."/>
            <person name="Lapidus A."/>
            <person name="Lucas S."/>
            <person name="Hammon N."/>
            <person name="Deshpande S."/>
            <person name="Cheng J.F."/>
            <person name="Tapia R."/>
            <person name="Han C."/>
            <person name="Goodwin L."/>
            <person name="Pitluck S."/>
            <person name="Huntemann M."/>
            <person name="Ivanova N."/>
            <person name="Pagani I."/>
            <person name="Mavromatis K."/>
            <person name="Ovchinikova G."/>
            <person name="Pati A."/>
            <person name="Chen A."/>
            <person name="Palaniappan K."/>
            <person name="Land M."/>
            <person name="Hauser L."/>
            <person name="Brambilla E.M."/>
            <person name="Kotsyurbenko O."/>
            <person name="Rohde M."/>
            <person name="Tindall B.J."/>
            <person name="Abt B."/>
            <person name="Goker M."/>
            <person name="Detter J.C."/>
            <person name="Woyke T."/>
            <person name="Bristow J."/>
            <person name="Eisen J.A."/>
            <person name="Markowitz V."/>
            <person name="Hugenholtz P."/>
            <person name="Klenk H.P."/>
            <person name="Kyrpides N.C."/>
        </authorList>
    </citation>
    <scope>NUCLEOTIDE SEQUENCE [LARGE SCALE GENOMIC DNA]</scope>
    <source>
        <strain evidence="3">ATCC 51119 / DSM 12145 / JCM 21818 / LMG 10337 / NBRC 100064 / NCIMB 13643</strain>
    </source>
</reference>
<protein>
    <recommendedName>
        <fullName evidence="1">LUD domain-containing protein</fullName>
    </recommendedName>
</protein>
<accession>F0SC83</accession>
<dbReference type="AlphaFoldDB" id="F0SC83"/>
<dbReference type="EMBL" id="CP002545">
    <property type="protein sequence ID" value="ADY51680.1"/>
    <property type="molecule type" value="Genomic_DNA"/>
</dbReference>
<name>F0SC83_PSESL</name>
<proteinExistence type="predicted"/>
<dbReference type="Gene3D" id="3.40.50.10420">
    <property type="entry name" value="NagB/RpiA/CoA transferase-like"/>
    <property type="match status" value="1"/>
</dbReference>
<dbReference type="InterPro" id="IPR003741">
    <property type="entry name" value="LUD_dom"/>
</dbReference>
<dbReference type="RefSeq" id="WP_013632179.1">
    <property type="nucleotide sequence ID" value="NC_015177.1"/>
</dbReference>
<evidence type="ECO:0000259" key="1">
    <source>
        <dbReference type="Pfam" id="PF02589"/>
    </source>
</evidence>
<dbReference type="KEGG" id="psn:Pedsa_1110"/>
<organism evidence="2 3">
    <name type="scientific">Pseudopedobacter saltans (strain ATCC 51119 / DSM 12145 / JCM 21818 / CCUG 39354 / LMG 10337 / NBRC 100064 / NCIMB 13643)</name>
    <name type="common">Pedobacter saltans</name>
    <dbReference type="NCBI Taxonomy" id="762903"/>
    <lineage>
        <taxon>Bacteria</taxon>
        <taxon>Pseudomonadati</taxon>
        <taxon>Bacteroidota</taxon>
        <taxon>Sphingobacteriia</taxon>
        <taxon>Sphingobacteriales</taxon>
        <taxon>Sphingobacteriaceae</taxon>
        <taxon>Pseudopedobacter</taxon>
    </lineage>
</organism>
<dbReference type="Proteomes" id="UP000000310">
    <property type="component" value="Chromosome"/>
</dbReference>
<evidence type="ECO:0000313" key="3">
    <source>
        <dbReference type="Proteomes" id="UP000000310"/>
    </source>
</evidence>
<dbReference type="InterPro" id="IPR024185">
    <property type="entry name" value="FTHF_cligase-like_sf"/>
</dbReference>
<gene>
    <name evidence="2" type="ordered locus">Pedsa_1110</name>
</gene>
<dbReference type="SUPFAM" id="SSF100950">
    <property type="entry name" value="NagB/RpiA/CoA transferase-like"/>
    <property type="match status" value="1"/>
</dbReference>
<feature type="domain" description="LUD" evidence="1">
    <location>
        <begin position="103"/>
        <end position="193"/>
    </location>
</feature>
<sequence length="195" mass="21752">MANSRDLILSTIKANKPEKVELPDIDFGMLMAFENPIEQYCETLLKIGGQFKIFASMDEVQQAIASENNGSFVINTFNLSEDEKSDLYHKTSRELEQLERVYIKGNVGVAENGAIWIAENALPHRILPFITQHLVLVLNAKDIVPTMHHAYEKVTFDDLGYGAFIAGPSKTADIEQSLVIGAHGARSLTVYLIRE</sequence>
<dbReference type="STRING" id="762903.Pedsa_1110"/>
<dbReference type="PANTHER" id="PTHR43682:SF1">
    <property type="entry name" value="LACTATE UTILIZATION PROTEIN C"/>
    <property type="match status" value="1"/>
</dbReference>
<dbReference type="HOGENOM" id="CLU_090664_2_0_10"/>
<keyword evidence="3" id="KW-1185">Reference proteome</keyword>
<reference evidence="3" key="2">
    <citation type="submission" date="2011-02" db="EMBL/GenBank/DDBJ databases">
        <title>The complete genome of Pedobacter saltans DSM 12145.</title>
        <authorList>
            <consortium name="US DOE Joint Genome Institute (JGI-PGF)"/>
            <person name="Lucas S."/>
            <person name="Copeland A."/>
            <person name="Lapidus A."/>
            <person name="Bruce D."/>
            <person name="Goodwin L."/>
            <person name="Pitluck S."/>
            <person name="Kyrpides N."/>
            <person name="Mavromatis K."/>
            <person name="Pagani I."/>
            <person name="Ivanova N."/>
            <person name="Ovchinnikova G."/>
            <person name="Lu M."/>
            <person name="Detter J.C."/>
            <person name="Han C."/>
            <person name="Land M."/>
            <person name="Hauser L."/>
            <person name="Markowitz V."/>
            <person name="Cheng J.-F."/>
            <person name="Hugenholtz P."/>
            <person name="Woyke T."/>
            <person name="Wu D."/>
            <person name="Tindall B."/>
            <person name="Pomrenke H.G."/>
            <person name="Brambilla E."/>
            <person name="Klenk H.-P."/>
            <person name="Eisen J.A."/>
        </authorList>
    </citation>
    <scope>NUCLEOTIDE SEQUENCE [LARGE SCALE GENOMIC DNA]</scope>
    <source>
        <strain evidence="3">ATCC 51119 / DSM 12145 / JCM 21818 / LMG 10337 / NBRC 100064 / NCIMB 13643</strain>
    </source>
</reference>
<dbReference type="InterPro" id="IPR037171">
    <property type="entry name" value="NagB/RpiA_transferase-like"/>
</dbReference>